<evidence type="ECO:0000313" key="3">
    <source>
        <dbReference type="Proteomes" id="UP000664844"/>
    </source>
</evidence>
<reference evidence="2 3" key="1">
    <citation type="submission" date="2021-03" db="EMBL/GenBank/DDBJ databases">
        <title>Metabolic Capacity of the Antarctic Cyanobacterium Phormidium pseudopriestleyi that Sustains Oxygenic Photosynthesis in the Presence of Hydrogen Sulfide.</title>
        <authorList>
            <person name="Lumian J.E."/>
            <person name="Jungblut A.D."/>
            <person name="Dillon M.L."/>
            <person name="Hawes I."/>
            <person name="Doran P.T."/>
            <person name="Mackey T.J."/>
            <person name="Dick G.J."/>
            <person name="Grettenberger C.L."/>
            <person name="Sumner D.Y."/>
        </authorList>
    </citation>
    <scope>NUCLEOTIDE SEQUENCE [LARGE SCALE GENOMIC DNA]</scope>
    <source>
        <strain evidence="2 3">FRX01</strain>
    </source>
</reference>
<feature type="transmembrane region" description="Helical" evidence="1">
    <location>
        <begin position="144"/>
        <end position="165"/>
    </location>
</feature>
<comment type="caution">
    <text evidence="2">The sequence shown here is derived from an EMBL/GenBank/DDBJ whole genome shotgun (WGS) entry which is preliminary data.</text>
</comment>
<protein>
    <submittedName>
        <fullName evidence="2">Uncharacterized protein</fullName>
    </submittedName>
</protein>
<evidence type="ECO:0000256" key="1">
    <source>
        <dbReference type="SAM" id="Phobius"/>
    </source>
</evidence>
<organism evidence="2 3">
    <name type="scientific">Phormidium pseudopriestleyi FRX01</name>
    <dbReference type="NCBI Taxonomy" id="1759528"/>
    <lineage>
        <taxon>Bacteria</taxon>
        <taxon>Bacillati</taxon>
        <taxon>Cyanobacteriota</taxon>
        <taxon>Cyanophyceae</taxon>
        <taxon>Oscillatoriophycideae</taxon>
        <taxon>Oscillatoriales</taxon>
        <taxon>Oscillatoriaceae</taxon>
        <taxon>Phormidium</taxon>
    </lineage>
</organism>
<keyword evidence="1" id="KW-0472">Membrane</keyword>
<keyword evidence="3" id="KW-1185">Reference proteome</keyword>
<dbReference type="EMBL" id="JAFLQW010000167">
    <property type="protein sequence ID" value="MBO0348696.1"/>
    <property type="molecule type" value="Genomic_DNA"/>
</dbReference>
<accession>A0ABS3FNL6</accession>
<keyword evidence="1" id="KW-0812">Transmembrane</keyword>
<dbReference type="Proteomes" id="UP000664844">
    <property type="component" value="Unassembled WGS sequence"/>
</dbReference>
<sequence>MALFKSSPEFELQLIKKIEESDENAKKIIDKFKASSCSIQEEPEFLEKISLDELVDYCNFNRQENTNIRQLAILREKSPEEEPKGQCLTLAFVDENNNLVCLPSGVPVVRKIIVKNLDKKLSDFLRDRDFSLVELKQTNIIVKAIKIASIIIWTLVILLVLLPLLGRLIMTQALAAELNPPPSLEITPNMVAFWGSDNQRAFDKARQTAYKEAQEYAEHELDKWESELIKRLDTDFLDWYFNYFNQRTQELLIFLDYLGEMAITRFDPSIVDDRIKDRIIANIHREFARRVVNSKSAESKFKTILIDTTDLYLNQLSKQLKNVSKKYKITQSDWPEYLEGIKVRLENEQGNQTLAVEIIGAGSYLAIKAGSKVAAKAASKVAAGFLSSSIASIIDPAVGLGLIAFDYWDYTNGVAKDKPRLREDLVESLHQIKKTLLTDYEFGVMSAVNELDEKITDSL</sequence>
<dbReference type="RefSeq" id="WP_207087241.1">
    <property type="nucleotide sequence ID" value="NZ_JAFLQW010000167.1"/>
</dbReference>
<evidence type="ECO:0000313" key="2">
    <source>
        <dbReference type="EMBL" id="MBO0348696.1"/>
    </source>
</evidence>
<proteinExistence type="predicted"/>
<name>A0ABS3FNL6_9CYAN</name>
<gene>
    <name evidence="2" type="ORF">J0895_06190</name>
</gene>
<keyword evidence="1" id="KW-1133">Transmembrane helix</keyword>